<organism evidence="4 5">
    <name type="scientific">Agrilus planipennis</name>
    <name type="common">Emerald ash borer</name>
    <name type="synonym">Agrilus marcopoli</name>
    <dbReference type="NCBI Taxonomy" id="224129"/>
    <lineage>
        <taxon>Eukaryota</taxon>
        <taxon>Metazoa</taxon>
        <taxon>Ecdysozoa</taxon>
        <taxon>Arthropoda</taxon>
        <taxon>Hexapoda</taxon>
        <taxon>Insecta</taxon>
        <taxon>Pterygota</taxon>
        <taxon>Neoptera</taxon>
        <taxon>Endopterygota</taxon>
        <taxon>Coleoptera</taxon>
        <taxon>Polyphaga</taxon>
        <taxon>Elateriformia</taxon>
        <taxon>Buprestoidea</taxon>
        <taxon>Buprestidae</taxon>
        <taxon>Agrilinae</taxon>
        <taxon>Agrilus</taxon>
    </lineage>
</organism>
<dbReference type="FunCoup" id="A0A1W4XLN8">
    <property type="interactions" value="926"/>
</dbReference>
<dbReference type="GO" id="GO:0016538">
    <property type="term" value="F:cyclin-dependent protein serine/threonine kinase regulator activity"/>
    <property type="evidence" value="ECO:0007669"/>
    <property type="project" value="TreeGrafter"/>
</dbReference>
<dbReference type="OrthoDB" id="244495at2759"/>
<proteinExistence type="inferred from homology"/>
<accession>A0A1W4XLN8</accession>
<dbReference type="CDD" id="cd20557">
    <property type="entry name" value="CYCLIN_ScPCL1-like"/>
    <property type="match status" value="1"/>
</dbReference>
<dbReference type="PANTHER" id="PTHR15615">
    <property type="match status" value="1"/>
</dbReference>
<keyword evidence="3" id="KW-0812">Transmembrane</keyword>
<dbReference type="InParanoid" id="A0A1W4XLN8"/>
<dbReference type="InterPro" id="IPR036915">
    <property type="entry name" value="Cyclin-like_sf"/>
</dbReference>
<reference evidence="5" key="1">
    <citation type="submission" date="2025-08" db="UniProtKB">
        <authorList>
            <consortium name="RefSeq"/>
        </authorList>
    </citation>
    <scope>IDENTIFICATION</scope>
    <source>
        <tissue evidence="5">Entire body</tissue>
    </source>
</reference>
<dbReference type="Gene3D" id="1.10.472.10">
    <property type="entry name" value="Cyclin-like"/>
    <property type="match status" value="1"/>
</dbReference>
<evidence type="ECO:0000256" key="1">
    <source>
        <dbReference type="ARBA" id="ARBA00038508"/>
    </source>
</evidence>
<dbReference type="SUPFAM" id="SSF47954">
    <property type="entry name" value="Cyclin-like"/>
    <property type="match status" value="1"/>
</dbReference>
<dbReference type="GeneID" id="108745247"/>
<gene>
    <name evidence="5" type="primary">LOC108745247</name>
</gene>
<evidence type="ECO:0000256" key="2">
    <source>
        <dbReference type="ARBA" id="ARBA00040808"/>
    </source>
</evidence>
<keyword evidence="3" id="KW-1133">Transmembrane helix</keyword>
<dbReference type="Proteomes" id="UP000192223">
    <property type="component" value="Unplaced"/>
</dbReference>
<dbReference type="GO" id="GO:0019901">
    <property type="term" value="F:protein kinase binding"/>
    <property type="evidence" value="ECO:0007669"/>
    <property type="project" value="InterPro"/>
</dbReference>
<keyword evidence="4" id="KW-1185">Reference proteome</keyword>
<dbReference type="KEGG" id="apln:108745247"/>
<dbReference type="GO" id="GO:0000307">
    <property type="term" value="C:cyclin-dependent protein kinase holoenzyme complex"/>
    <property type="evidence" value="ECO:0007669"/>
    <property type="project" value="TreeGrafter"/>
</dbReference>
<evidence type="ECO:0000313" key="5">
    <source>
        <dbReference type="RefSeq" id="XP_018336889.1"/>
    </source>
</evidence>
<comment type="similarity">
    <text evidence="1">Belongs to the CNPPD1 family.</text>
</comment>
<evidence type="ECO:0000313" key="4">
    <source>
        <dbReference type="Proteomes" id="UP000192223"/>
    </source>
</evidence>
<dbReference type="PANTHER" id="PTHR15615:SF108">
    <property type="entry name" value="PROTEIN CNPPD1"/>
    <property type="match status" value="1"/>
</dbReference>
<dbReference type="GO" id="GO:0005634">
    <property type="term" value="C:nucleus"/>
    <property type="evidence" value="ECO:0007669"/>
    <property type="project" value="TreeGrafter"/>
</dbReference>
<protein>
    <recommendedName>
        <fullName evidence="2">Protein CNPPD1</fullName>
    </recommendedName>
</protein>
<keyword evidence="3" id="KW-0472">Membrane</keyword>
<dbReference type="RefSeq" id="XP_018336889.1">
    <property type="nucleotide sequence ID" value="XM_018481387.1"/>
</dbReference>
<dbReference type="AlphaFoldDB" id="A0A1W4XLN8"/>
<feature type="transmembrane region" description="Helical" evidence="3">
    <location>
        <begin position="205"/>
        <end position="231"/>
    </location>
</feature>
<sequence>MPMKTKDARFKFFGDHNKFLQRIKKTLYYGSIPKTDCLSLPVTELAAELFSQPQHGHSLERLQCNDAAKISRNACVSPCSLVLAVLYLERLKLINPDYLQQALPSELFLVSLMISSKFLHDDGEEDQVFIKEWAASGRISAIRLIQLEKEFLEAIQWDIHVNHCIFWKKLVELEKIIATKEGRNRGWFTYTELENLLKTININDFLQYICGVSVVLLTTYAIGFLTILGAVHLVSKMPGNSLTPSIKYVADDNISKSKQNLTNTQEENAITIKNFTDQIETNNYGPKVIKKSLDAADVLKTGILLASIKSPPVNLLDEIVDNFDSNEENNKTAEFISWDWWNCTSLVLLGETSKMIETVIIDFKCFIYNQYQEKCLANCKVLDLEDQLHKATKVRIQDQIERSWHKEWTDMFKNLFSKTDTLAKFLM</sequence>
<dbReference type="STRING" id="224129.A0A1W4XLN8"/>
<dbReference type="InterPro" id="IPR013922">
    <property type="entry name" value="Cyclin_PHO80-like"/>
</dbReference>
<name>A0A1W4XLN8_AGRPL</name>
<evidence type="ECO:0000256" key="3">
    <source>
        <dbReference type="SAM" id="Phobius"/>
    </source>
</evidence>